<evidence type="ECO:0000313" key="2">
    <source>
        <dbReference type="EMBL" id="SFL56808.1"/>
    </source>
</evidence>
<dbReference type="Gene3D" id="1.10.1220.10">
    <property type="entry name" value="Met repressor-like"/>
    <property type="match status" value="1"/>
</dbReference>
<dbReference type="CDD" id="cd21631">
    <property type="entry name" value="RHH_CopG_NikR-like"/>
    <property type="match status" value="1"/>
</dbReference>
<organism evidence="2 3">
    <name type="scientific">Azotobacter beijerinckii</name>
    <dbReference type="NCBI Taxonomy" id="170623"/>
    <lineage>
        <taxon>Bacteria</taxon>
        <taxon>Pseudomonadati</taxon>
        <taxon>Pseudomonadota</taxon>
        <taxon>Gammaproteobacteria</taxon>
        <taxon>Pseudomonadales</taxon>
        <taxon>Pseudomonadaceae</taxon>
        <taxon>Azotobacter</taxon>
    </lineage>
</organism>
<evidence type="ECO:0000256" key="1">
    <source>
        <dbReference type="SAM" id="MobiDB-lite"/>
    </source>
</evidence>
<dbReference type="Proteomes" id="UP000199579">
    <property type="component" value="Unassembled WGS sequence"/>
</dbReference>
<dbReference type="AlphaFoldDB" id="A0A1I4IR13"/>
<reference evidence="2 3" key="1">
    <citation type="submission" date="2016-10" db="EMBL/GenBank/DDBJ databases">
        <authorList>
            <person name="de Groot N.N."/>
        </authorList>
    </citation>
    <scope>NUCLEOTIDE SEQUENCE [LARGE SCALE GENOMIC DNA]</scope>
    <source>
        <strain evidence="2 3">DSM 381</strain>
    </source>
</reference>
<evidence type="ECO:0000313" key="3">
    <source>
        <dbReference type="Proteomes" id="UP000199579"/>
    </source>
</evidence>
<proteinExistence type="predicted"/>
<dbReference type="GO" id="GO:0006355">
    <property type="term" value="P:regulation of DNA-templated transcription"/>
    <property type="evidence" value="ECO:0007669"/>
    <property type="project" value="InterPro"/>
</dbReference>
<name>A0A1I4IR13_9GAMM</name>
<protein>
    <submittedName>
        <fullName evidence="2">Uncharacterized protein</fullName>
    </submittedName>
</protein>
<sequence length="84" mass="8874">MAIIRRPAAASPLPEPKAEAFIEGAPDGKGTKSGRGLKRGKKEQIAVIMAPELLDQLDAAAEKMGQSRSALISLAVFRFLNSGQ</sequence>
<dbReference type="InterPro" id="IPR013321">
    <property type="entry name" value="Arc_rbn_hlx_hlx"/>
</dbReference>
<dbReference type="EMBL" id="FOSX01000170">
    <property type="protein sequence ID" value="SFL56808.1"/>
    <property type="molecule type" value="Genomic_DNA"/>
</dbReference>
<dbReference type="SUPFAM" id="SSF47598">
    <property type="entry name" value="Ribbon-helix-helix"/>
    <property type="match status" value="1"/>
</dbReference>
<accession>A0A1I4IR13</accession>
<dbReference type="RefSeq" id="WP_090944767.1">
    <property type="nucleotide sequence ID" value="NZ_FOSX01000170.1"/>
</dbReference>
<feature type="region of interest" description="Disordered" evidence="1">
    <location>
        <begin position="1"/>
        <end position="40"/>
    </location>
</feature>
<dbReference type="InterPro" id="IPR010985">
    <property type="entry name" value="Ribbon_hlx_hlx"/>
</dbReference>
<gene>
    <name evidence="2" type="ORF">SAMN04244574_04672</name>
</gene>